<dbReference type="PRINTS" id="PR01438">
    <property type="entry name" value="UNVRSLSTRESS"/>
</dbReference>
<dbReference type="CDD" id="cd23659">
    <property type="entry name" value="USP_At3g01520-like"/>
    <property type="match status" value="1"/>
</dbReference>
<dbReference type="InterPro" id="IPR014729">
    <property type="entry name" value="Rossmann-like_a/b/a_fold"/>
</dbReference>
<evidence type="ECO:0000313" key="2">
    <source>
        <dbReference type="EMBL" id="KAL3316246.1"/>
    </source>
</evidence>
<dbReference type="Pfam" id="PF00582">
    <property type="entry name" value="Usp"/>
    <property type="match status" value="1"/>
</dbReference>
<feature type="domain" description="UspA" evidence="1">
    <location>
        <begin position="9"/>
        <end position="150"/>
    </location>
</feature>
<protein>
    <recommendedName>
        <fullName evidence="1">UspA domain-containing protein</fullName>
    </recommendedName>
</protein>
<dbReference type="Gene3D" id="3.40.50.620">
    <property type="entry name" value="HUPs"/>
    <property type="match status" value="1"/>
</dbReference>
<dbReference type="Proteomes" id="UP001626550">
    <property type="component" value="Unassembled WGS sequence"/>
</dbReference>
<dbReference type="PANTHER" id="PTHR46989:SF3">
    <property type="entry name" value="USPA DOMAIN-CONTAINING PROTEIN"/>
    <property type="match status" value="1"/>
</dbReference>
<accession>A0ABD2Q9K7</accession>
<dbReference type="InterPro" id="IPR006016">
    <property type="entry name" value="UspA"/>
</dbReference>
<dbReference type="EMBL" id="JBJKFK010000575">
    <property type="protein sequence ID" value="KAL3316246.1"/>
    <property type="molecule type" value="Genomic_DNA"/>
</dbReference>
<dbReference type="PANTHER" id="PTHR46989">
    <property type="entry name" value="USP DOMAIN-CONTAINING PROTEIN"/>
    <property type="match status" value="1"/>
</dbReference>
<dbReference type="InterPro" id="IPR006015">
    <property type="entry name" value="Universal_stress_UspA"/>
</dbReference>
<evidence type="ECO:0000259" key="1">
    <source>
        <dbReference type="Pfam" id="PF00582"/>
    </source>
</evidence>
<evidence type="ECO:0000313" key="3">
    <source>
        <dbReference type="Proteomes" id="UP001626550"/>
    </source>
</evidence>
<organism evidence="2 3">
    <name type="scientific">Cichlidogyrus casuarinus</name>
    <dbReference type="NCBI Taxonomy" id="1844966"/>
    <lineage>
        <taxon>Eukaryota</taxon>
        <taxon>Metazoa</taxon>
        <taxon>Spiralia</taxon>
        <taxon>Lophotrochozoa</taxon>
        <taxon>Platyhelminthes</taxon>
        <taxon>Monogenea</taxon>
        <taxon>Monopisthocotylea</taxon>
        <taxon>Dactylogyridea</taxon>
        <taxon>Ancyrocephalidae</taxon>
        <taxon>Cichlidogyrus</taxon>
    </lineage>
</organism>
<reference evidence="2 3" key="1">
    <citation type="submission" date="2024-11" db="EMBL/GenBank/DDBJ databases">
        <title>Adaptive evolution of stress response genes in parasites aligns with host niche diversity.</title>
        <authorList>
            <person name="Hahn C."/>
            <person name="Resl P."/>
        </authorList>
    </citation>
    <scope>NUCLEOTIDE SEQUENCE [LARGE SCALE GENOMIC DNA]</scope>
    <source>
        <strain evidence="2">EGGRZ-B1_66</strain>
        <tissue evidence="2">Body</tissue>
    </source>
</reference>
<dbReference type="AlphaFoldDB" id="A0ABD2Q9K7"/>
<proteinExistence type="predicted"/>
<dbReference type="SUPFAM" id="SSF52402">
    <property type="entry name" value="Adenine nucleotide alpha hydrolases-like"/>
    <property type="match status" value="1"/>
</dbReference>
<keyword evidence="3" id="KW-1185">Reference proteome</keyword>
<name>A0ABD2Q9K7_9PLAT</name>
<comment type="caution">
    <text evidence="2">The sequence shown here is derived from an EMBL/GenBank/DDBJ whole genome shotgun (WGS) entry which is preliminary data.</text>
</comment>
<gene>
    <name evidence="2" type="ORF">Ciccas_005109</name>
</gene>
<sequence length="154" mass="17666">MDCEEKAARVIVLAVDGSETAHHAWTYFKEFLHRKSDRLHFLFCDNDPNLGIIDWEKTIKDSVEKCEALKDKYLAECQHLGINRTECFHFERYPYNDVNVAHTIEKYADTHKADMIIIGSRGLGFTKGVLLGSVSQKLLTFSKKPVLVVPPRLE</sequence>